<evidence type="ECO:0000256" key="1">
    <source>
        <dbReference type="SAM" id="MobiDB-lite"/>
    </source>
</evidence>
<comment type="caution">
    <text evidence="2">The sequence shown here is derived from an EMBL/GenBank/DDBJ whole genome shotgun (WGS) entry which is preliminary data.</text>
</comment>
<organism evidence="2 3">
    <name type="scientific">Massilia mucilaginosa</name>
    <dbReference type="NCBI Taxonomy" id="2609282"/>
    <lineage>
        <taxon>Bacteria</taxon>
        <taxon>Pseudomonadati</taxon>
        <taxon>Pseudomonadota</taxon>
        <taxon>Betaproteobacteria</taxon>
        <taxon>Burkholderiales</taxon>
        <taxon>Oxalobacteraceae</taxon>
        <taxon>Telluria group</taxon>
        <taxon>Massilia</taxon>
    </lineage>
</organism>
<sequence>MTSRHKSLLPAPDDISDETAAVLTGVLSALASVCEVRYLDKILRHQAGQLAAKSRDHDPDRPWVRRPPD</sequence>
<dbReference type="EMBL" id="WHJH01000104">
    <property type="protein sequence ID" value="NHZ93868.1"/>
    <property type="molecule type" value="Genomic_DNA"/>
</dbReference>
<feature type="compositionally biased region" description="Basic and acidic residues" evidence="1">
    <location>
        <begin position="53"/>
        <end position="69"/>
    </location>
</feature>
<reference evidence="2 3" key="1">
    <citation type="submission" date="2019-10" db="EMBL/GenBank/DDBJ databases">
        <title>Taxonomy of Antarctic Massilia spp.: description of Massilia rubra sp. nov., Massilia aquatica sp. nov., Massilia mucilaginosa sp. nov., Massilia frigida sp. nov. isolated from streams, lakes and regoliths.</title>
        <authorList>
            <person name="Holochova P."/>
            <person name="Sedlacek I."/>
            <person name="Kralova S."/>
            <person name="Maslanova I."/>
            <person name="Busse H.-J."/>
            <person name="Stankova E."/>
            <person name="Vrbovska V."/>
            <person name="Kovarovic V."/>
            <person name="Bartak M."/>
            <person name="Svec P."/>
            <person name="Pantucek R."/>
        </authorList>
    </citation>
    <scope>NUCLEOTIDE SEQUENCE [LARGE SCALE GENOMIC DNA]</scope>
    <source>
        <strain evidence="2 3">CCM 8733</strain>
    </source>
</reference>
<dbReference type="RefSeq" id="WP_166882550.1">
    <property type="nucleotide sequence ID" value="NZ_WHJH01000104.1"/>
</dbReference>
<evidence type="ECO:0000313" key="3">
    <source>
        <dbReference type="Proteomes" id="UP000609726"/>
    </source>
</evidence>
<name>A0ABX0P482_9BURK</name>
<keyword evidence="3" id="KW-1185">Reference proteome</keyword>
<protein>
    <submittedName>
        <fullName evidence="2">Uncharacterized protein</fullName>
    </submittedName>
</protein>
<dbReference type="Proteomes" id="UP000609726">
    <property type="component" value="Unassembled WGS sequence"/>
</dbReference>
<gene>
    <name evidence="2" type="ORF">F2P45_33450</name>
</gene>
<accession>A0ABX0P482</accession>
<feature type="region of interest" description="Disordered" evidence="1">
    <location>
        <begin position="47"/>
        <end position="69"/>
    </location>
</feature>
<proteinExistence type="predicted"/>
<evidence type="ECO:0000313" key="2">
    <source>
        <dbReference type="EMBL" id="NHZ93868.1"/>
    </source>
</evidence>